<proteinExistence type="predicted"/>
<evidence type="ECO:0000313" key="2">
    <source>
        <dbReference type="Proteomes" id="UP000580051"/>
    </source>
</evidence>
<dbReference type="AlphaFoldDB" id="A0A6V8NN27"/>
<dbReference type="RefSeq" id="WP_176226844.1">
    <property type="nucleotide sequence ID" value="NZ_BLRV01000094.1"/>
</dbReference>
<protein>
    <submittedName>
        <fullName evidence="1">Uncharacterized protein</fullName>
    </submittedName>
</protein>
<sequence>MEWGIRIVQNHQQKVLFLFGQLSSACLITVASQPSTLTDVEVILVEEELGF</sequence>
<organism evidence="1 2">
    <name type="scientific">Candidatus Hakubella thermalkaliphila</name>
    <dbReference type="NCBI Taxonomy" id="2754717"/>
    <lineage>
        <taxon>Bacteria</taxon>
        <taxon>Bacillati</taxon>
        <taxon>Actinomycetota</taxon>
        <taxon>Actinomycetota incertae sedis</taxon>
        <taxon>Candidatus Hakubellales</taxon>
        <taxon>Candidatus Hakubellaceae</taxon>
        <taxon>Candidatus Hakubella</taxon>
    </lineage>
</organism>
<dbReference type="EMBL" id="BLRV01000094">
    <property type="protein sequence ID" value="GFP21742.1"/>
    <property type="molecule type" value="Genomic_DNA"/>
</dbReference>
<gene>
    <name evidence="1" type="ORF">HKBW3S06_00969</name>
</gene>
<reference evidence="1 2" key="1">
    <citation type="journal article" date="2020" name="Front. Microbiol.">
        <title>Single-cell genomics of novel Actinobacteria with the Wood-Ljungdahl pathway discovered in a serpentinizing system.</title>
        <authorList>
            <person name="Merino N."/>
            <person name="Kawai M."/>
            <person name="Boyd E.S."/>
            <person name="Colman D.R."/>
            <person name="McGlynn S.E."/>
            <person name="Nealson K.H."/>
            <person name="Kurokawa K."/>
            <person name="Hongoh Y."/>
        </authorList>
    </citation>
    <scope>NUCLEOTIDE SEQUENCE [LARGE SCALE GENOMIC DNA]</scope>
    <source>
        <strain evidence="1 2">S06</strain>
    </source>
</reference>
<name>A0A6V8NN27_9ACTN</name>
<evidence type="ECO:0000313" key="1">
    <source>
        <dbReference type="EMBL" id="GFP21742.1"/>
    </source>
</evidence>
<accession>A0A6V8NN27</accession>
<comment type="caution">
    <text evidence="1">The sequence shown here is derived from an EMBL/GenBank/DDBJ whole genome shotgun (WGS) entry which is preliminary data.</text>
</comment>
<dbReference type="PROSITE" id="PS51257">
    <property type="entry name" value="PROKAR_LIPOPROTEIN"/>
    <property type="match status" value="1"/>
</dbReference>
<dbReference type="Proteomes" id="UP000580051">
    <property type="component" value="Unassembled WGS sequence"/>
</dbReference>